<comment type="caution">
    <text evidence="2">The sequence shown here is derived from an EMBL/GenBank/DDBJ whole genome shotgun (WGS) entry which is preliminary data.</text>
</comment>
<accession>A0A9W5U046</accession>
<dbReference type="Pfam" id="PF13349">
    <property type="entry name" value="DUF4097"/>
    <property type="match status" value="1"/>
</dbReference>
<protein>
    <recommendedName>
        <fullName evidence="1">DUF4097 domain-containing protein</fullName>
    </recommendedName>
</protein>
<dbReference type="Gene3D" id="2.160.20.120">
    <property type="match status" value="1"/>
</dbReference>
<reference evidence="2" key="2">
    <citation type="submission" date="2020-09" db="EMBL/GenBank/DDBJ databases">
        <authorList>
            <person name="Sun Q."/>
            <person name="Zhou Y."/>
        </authorList>
    </citation>
    <scope>NUCLEOTIDE SEQUENCE</scope>
    <source>
        <strain evidence="2">CGMCC 1.15454</strain>
    </source>
</reference>
<dbReference type="InterPro" id="IPR025164">
    <property type="entry name" value="Toastrack_DUF4097"/>
</dbReference>
<dbReference type="Proteomes" id="UP000621492">
    <property type="component" value="Unassembled WGS sequence"/>
</dbReference>
<dbReference type="RefSeq" id="WP_102416059.1">
    <property type="nucleotide sequence ID" value="NZ_BMJD01000031.1"/>
</dbReference>
<keyword evidence="3" id="KW-1185">Reference proteome</keyword>
<dbReference type="PANTHER" id="PTHR34094">
    <property type="match status" value="1"/>
</dbReference>
<evidence type="ECO:0000313" key="3">
    <source>
        <dbReference type="Proteomes" id="UP000621492"/>
    </source>
</evidence>
<organism evidence="2 3">
    <name type="scientific">Lentibacillus populi</name>
    <dbReference type="NCBI Taxonomy" id="1827502"/>
    <lineage>
        <taxon>Bacteria</taxon>
        <taxon>Bacillati</taxon>
        <taxon>Bacillota</taxon>
        <taxon>Bacilli</taxon>
        <taxon>Bacillales</taxon>
        <taxon>Bacillaceae</taxon>
        <taxon>Lentibacillus</taxon>
    </lineage>
</organism>
<reference evidence="2" key="1">
    <citation type="journal article" date="2014" name="Int. J. Syst. Evol. Microbiol.">
        <title>Complete genome sequence of Corynebacterium casei LMG S-19264T (=DSM 44701T), isolated from a smear-ripened cheese.</title>
        <authorList>
            <consortium name="US DOE Joint Genome Institute (JGI-PGF)"/>
            <person name="Walter F."/>
            <person name="Albersmeier A."/>
            <person name="Kalinowski J."/>
            <person name="Ruckert C."/>
        </authorList>
    </citation>
    <scope>NUCLEOTIDE SEQUENCE</scope>
    <source>
        <strain evidence="2">CGMCC 1.15454</strain>
    </source>
</reference>
<evidence type="ECO:0000313" key="2">
    <source>
        <dbReference type="EMBL" id="GGB52526.1"/>
    </source>
</evidence>
<name>A0A9W5U046_9BACI</name>
<gene>
    <name evidence="2" type="ORF">GCM10011409_32620</name>
</gene>
<sequence>MINMKGLSIIGVLLLAVGIIGVVLTYHSAFQKESISEKKMIADDQFKTIDIQTDNSTVEFIATDDSEPRAELTGKRLKNGTEKFTVDVTNHILSIKLADEQRKLFSFDFFSPSLTLKVYVPEKQYHSLIVSNDNGKIFVNHVNADEINAVTSNGRLEFNEITGSKLNAKTSNGRIKLTGLEVKEVDVHSDNGTVELKQAAASIIRSETDNGKITMDDVNGEIVGKTNNGRISLSIHDLNQPLELESNNGRINVAAEKAPQNATFIVKTGNGKVNILNKYDGSTIIGNGDNVIKLTTDNGSITVVSDK</sequence>
<dbReference type="EMBL" id="BMJD01000031">
    <property type="protein sequence ID" value="GGB52526.1"/>
    <property type="molecule type" value="Genomic_DNA"/>
</dbReference>
<dbReference type="PANTHER" id="PTHR34094:SF1">
    <property type="entry name" value="PROTEIN FAM185A"/>
    <property type="match status" value="1"/>
</dbReference>
<proteinExistence type="predicted"/>
<evidence type="ECO:0000259" key="1">
    <source>
        <dbReference type="Pfam" id="PF13349"/>
    </source>
</evidence>
<feature type="domain" description="DUF4097" evidence="1">
    <location>
        <begin position="47"/>
        <end position="303"/>
    </location>
</feature>
<dbReference type="AlphaFoldDB" id="A0A9W5U046"/>